<dbReference type="PRINTS" id="PR01023">
    <property type="entry name" value="NAFLGMOTY"/>
</dbReference>
<dbReference type="CDD" id="cd07185">
    <property type="entry name" value="OmpA_C-like"/>
    <property type="match status" value="1"/>
</dbReference>
<dbReference type="SUPFAM" id="SSF103088">
    <property type="entry name" value="OmpA-like"/>
    <property type="match status" value="1"/>
</dbReference>
<sequence>MLRPIAWKATSEDAGMLQWFANLSFRRKIALPILLLAVLLLLVGALGVHGIAQLNESNQRLGKRFLPGIALLLNADRDLYQAFVAERSLLEGHLSAEQIAVLQEQGFELRDEGWEFGMSSKVLFGNNLDRLNPDSRNTLTKIARALLAVDIDKVRLEGHTDNYGDEGYNQKLSERRAESVAAVFREAGMPAANIEVRGLGMSKPVADNKTRAGRSENRRVAIIVPAE</sequence>
<dbReference type="Gene3D" id="3.30.1330.60">
    <property type="entry name" value="OmpA-like domain"/>
    <property type="match status" value="1"/>
</dbReference>
<dbReference type="InterPro" id="IPR006664">
    <property type="entry name" value="OMP_bac"/>
</dbReference>
<evidence type="ECO:0000256" key="1">
    <source>
        <dbReference type="ARBA" id="ARBA00004442"/>
    </source>
</evidence>
<organism evidence="5 6">
    <name type="scientific">Pseudomonas aeruginosa</name>
    <dbReference type="NCBI Taxonomy" id="287"/>
    <lineage>
        <taxon>Bacteria</taxon>
        <taxon>Pseudomonadati</taxon>
        <taxon>Pseudomonadota</taxon>
        <taxon>Gammaproteobacteria</taxon>
        <taxon>Pseudomonadales</taxon>
        <taxon>Pseudomonadaceae</taxon>
        <taxon>Pseudomonas</taxon>
    </lineage>
</organism>
<evidence type="ECO:0000256" key="2">
    <source>
        <dbReference type="ARBA" id="ARBA00023136"/>
    </source>
</evidence>
<dbReference type="Pfam" id="PF00691">
    <property type="entry name" value="OmpA"/>
    <property type="match status" value="1"/>
</dbReference>
<dbReference type="PROSITE" id="PS51123">
    <property type="entry name" value="OMPA_2"/>
    <property type="match status" value="1"/>
</dbReference>
<dbReference type="PANTHER" id="PTHR30329">
    <property type="entry name" value="STATOR ELEMENT OF FLAGELLAR MOTOR COMPLEX"/>
    <property type="match status" value="1"/>
</dbReference>
<dbReference type="PRINTS" id="PR01021">
    <property type="entry name" value="OMPADOMAIN"/>
</dbReference>
<evidence type="ECO:0000256" key="3">
    <source>
        <dbReference type="PROSITE-ProRule" id="PRU00473"/>
    </source>
</evidence>
<dbReference type="PANTHER" id="PTHR30329:SF17">
    <property type="entry name" value="LIPOPROTEIN YFIB-RELATED"/>
    <property type="match status" value="1"/>
</dbReference>
<dbReference type="EMBL" id="RBSQ01000389">
    <property type="protein sequence ID" value="RMS59166.1"/>
    <property type="molecule type" value="Genomic_DNA"/>
</dbReference>
<reference evidence="5 6" key="1">
    <citation type="submission" date="2018-08" db="EMBL/GenBank/DDBJ databases">
        <title>Recombination of ecologically and evolutionarily significant loci maintains genetic cohesion in the Pseudomonas syringae species complex.</title>
        <authorList>
            <person name="Dillon M."/>
            <person name="Thakur S."/>
            <person name="Almeida R.N.D."/>
            <person name="Weir B.S."/>
            <person name="Guttman D.S."/>
        </authorList>
    </citation>
    <scope>NUCLEOTIDE SEQUENCE [LARGE SCALE GENOMIC DNA]</scope>
    <source>
        <strain evidence="5 6">ICMP 7846</strain>
    </source>
</reference>
<gene>
    <name evidence="5" type="ORF">ALP65_00890</name>
</gene>
<name>A0A3M5EAB6_PSEAI</name>
<dbReference type="InterPro" id="IPR050330">
    <property type="entry name" value="Bact_OuterMem_StrucFunc"/>
</dbReference>
<keyword evidence="2 3" id="KW-0472">Membrane</keyword>
<comment type="subcellular location">
    <subcellularLocation>
        <location evidence="1">Cell outer membrane</location>
    </subcellularLocation>
</comment>
<dbReference type="Proteomes" id="UP000270834">
    <property type="component" value="Unassembled WGS sequence"/>
</dbReference>
<dbReference type="GO" id="GO:0009279">
    <property type="term" value="C:cell outer membrane"/>
    <property type="evidence" value="ECO:0007669"/>
    <property type="project" value="UniProtKB-SubCell"/>
</dbReference>
<evidence type="ECO:0000259" key="4">
    <source>
        <dbReference type="PROSITE" id="PS51123"/>
    </source>
</evidence>
<comment type="caution">
    <text evidence="5">The sequence shown here is derived from an EMBL/GenBank/DDBJ whole genome shotgun (WGS) entry which is preliminary data.</text>
</comment>
<evidence type="ECO:0000313" key="5">
    <source>
        <dbReference type="EMBL" id="RMS59166.1"/>
    </source>
</evidence>
<dbReference type="InterPro" id="IPR036737">
    <property type="entry name" value="OmpA-like_sf"/>
</dbReference>
<evidence type="ECO:0000313" key="6">
    <source>
        <dbReference type="Proteomes" id="UP000270834"/>
    </source>
</evidence>
<proteinExistence type="predicted"/>
<protein>
    <recommendedName>
        <fullName evidence="4">OmpA-like domain-containing protein</fullName>
    </recommendedName>
</protein>
<accession>A0A3M5EAB6</accession>
<dbReference type="InterPro" id="IPR006665">
    <property type="entry name" value="OmpA-like"/>
</dbReference>
<feature type="domain" description="OmpA-like" evidence="4">
    <location>
        <begin position="112"/>
        <end position="227"/>
    </location>
</feature>
<dbReference type="AlphaFoldDB" id="A0A3M5EAB6"/>